<evidence type="ECO:0000256" key="6">
    <source>
        <dbReference type="ARBA" id="ARBA00023136"/>
    </source>
</evidence>
<feature type="transmembrane region" description="Helical" evidence="8">
    <location>
        <begin position="99"/>
        <end position="118"/>
    </location>
</feature>
<dbReference type="Proteomes" id="UP000323386">
    <property type="component" value="Unassembled WGS sequence"/>
</dbReference>
<keyword evidence="11" id="KW-1185">Reference proteome</keyword>
<evidence type="ECO:0000256" key="1">
    <source>
        <dbReference type="ARBA" id="ARBA00004141"/>
    </source>
</evidence>
<feature type="transmembrane region" description="Helical" evidence="8">
    <location>
        <begin position="26"/>
        <end position="44"/>
    </location>
</feature>
<dbReference type="Pfam" id="PF01694">
    <property type="entry name" value="Rhomboid"/>
    <property type="match status" value="1"/>
</dbReference>
<dbReference type="InterPro" id="IPR035952">
    <property type="entry name" value="Rhomboid-like_sf"/>
</dbReference>
<comment type="similarity">
    <text evidence="2">Belongs to the peptidase S54 family.</text>
</comment>
<dbReference type="GO" id="GO:0006465">
    <property type="term" value="P:signal peptide processing"/>
    <property type="evidence" value="ECO:0007669"/>
    <property type="project" value="TreeGrafter"/>
</dbReference>
<keyword evidence="5 8" id="KW-1133">Transmembrane helix</keyword>
<feature type="region of interest" description="Disordered" evidence="7">
    <location>
        <begin position="47"/>
        <end position="80"/>
    </location>
</feature>
<evidence type="ECO:0000256" key="3">
    <source>
        <dbReference type="ARBA" id="ARBA00022692"/>
    </source>
</evidence>
<keyword evidence="4" id="KW-0378">Hydrolase</keyword>
<evidence type="ECO:0000259" key="9">
    <source>
        <dbReference type="Pfam" id="PF01694"/>
    </source>
</evidence>
<comment type="subcellular location">
    <subcellularLocation>
        <location evidence="1">Membrane</location>
        <topology evidence="1">Multi-pass membrane protein</topology>
    </subcellularLocation>
</comment>
<keyword evidence="10" id="KW-0645">Protease</keyword>
<evidence type="ECO:0000313" key="10">
    <source>
        <dbReference type="EMBL" id="SPO41861.1"/>
    </source>
</evidence>
<evidence type="ECO:0000256" key="8">
    <source>
        <dbReference type="SAM" id="Phobius"/>
    </source>
</evidence>
<dbReference type="PANTHER" id="PTHR43731">
    <property type="entry name" value="RHOMBOID PROTEASE"/>
    <property type="match status" value="1"/>
</dbReference>
<dbReference type="InterPro" id="IPR050925">
    <property type="entry name" value="Rhomboid_protease_S54"/>
</dbReference>
<dbReference type="GO" id="GO:0004252">
    <property type="term" value="F:serine-type endopeptidase activity"/>
    <property type="evidence" value="ECO:0007669"/>
    <property type="project" value="InterPro"/>
</dbReference>
<name>A0A5C3FEG0_9BASI</name>
<proteinExistence type="inferred from homology"/>
<feature type="compositionally biased region" description="Low complexity" evidence="7">
    <location>
        <begin position="8"/>
        <end position="21"/>
    </location>
</feature>
<feature type="region of interest" description="Disordered" evidence="7">
    <location>
        <begin position="1"/>
        <end position="21"/>
    </location>
</feature>
<protein>
    <submittedName>
        <fullName evidence="10">Related to PCP1 - mitochondrial serine protease</fullName>
    </submittedName>
</protein>
<feature type="transmembrane region" description="Helical" evidence="8">
    <location>
        <begin position="190"/>
        <end position="207"/>
    </location>
</feature>
<dbReference type="GO" id="GO:0016020">
    <property type="term" value="C:membrane"/>
    <property type="evidence" value="ECO:0007669"/>
    <property type="project" value="UniProtKB-SubCell"/>
</dbReference>
<reference evidence="10 11" key="1">
    <citation type="submission" date="2018-03" db="EMBL/GenBank/DDBJ databases">
        <authorList>
            <person name="Guldener U."/>
        </authorList>
    </citation>
    <scope>NUCLEOTIDE SEQUENCE [LARGE SCALE GENOMIC DNA]</scope>
    <source>
        <strain evidence="10 11">DAOM196992</strain>
    </source>
</reference>
<dbReference type="OrthoDB" id="418595at2759"/>
<gene>
    <name evidence="10" type="ORF">PSFLO_07343</name>
</gene>
<keyword evidence="6 8" id="KW-0472">Membrane</keyword>
<dbReference type="EMBL" id="OOIP01000032">
    <property type="protein sequence ID" value="SPO41861.1"/>
    <property type="molecule type" value="Genomic_DNA"/>
</dbReference>
<feature type="transmembrane region" description="Helical" evidence="8">
    <location>
        <begin position="250"/>
        <end position="272"/>
    </location>
</feature>
<evidence type="ECO:0000256" key="5">
    <source>
        <dbReference type="ARBA" id="ARBA00022989"/>
    </source>
</evidence>
<dbReference type="InterPro" id="IPR022764">
    <property type="entry name" value="Peptidase_S54_rhomboid_dom"/>
</dbReference>
<feature type="transmembrane region" description="Helical" evidence="8">
    <location>
        <begin position="284"/>
        <end position="302"/>
    </location>
</feature>
<dbReference type="Gene3D" id="1.20.1540.10">
    <property type="entry name" value="Rhomboid-like"/>
    <property type="match status" value="1"/>
</dbReference>
<evidence type="ECO:0000256" key="2">
    <source>
        <dbReference type="ARBA" id="ARBA00009045"/>
    </source>
</evidence>
<keyword evidence="3 8" id="KW-0812">Transmembrane</keyword>
<dbReference type="SUPFAM" id="SSF144091">
    <property type="entry name" value="Rhomboid-like"/>
    <property type="match status" value="1"/>
</dbReference>
<evidence type="ECO:0000313" key="11">
    <source>
        <dbReference type="Proteomes" id="UP000323386"/>
    </source>
</evidence>
<feature type="domain" description="Peptidase S54 rhomboid" evidence="9">
    <location>
        <begin position="148"/>
        <end position="298"/>
    </location>
</feature>
<evidence type="ECO:0000256" key="7">
    <source>
        <dbReference type="SAM" id="MobiDB-lite"/>
    </source>
</evidence>
<dbReference type="PANTHER" id="PTHR43731:SF14">
    <property type="entry name" value="PRESENILIN-ASSOCIATED RHOMBOID-LIKE PROTEIN, MITOCHONDRIAL"/>
    <property type="match status" value="1"/>
</dbReference>
<sequence>MLDVHSRAAPGAGKPSPSALSAGQPTLLSSLGLATFPSFLLNRISRGGSPFRNRPPPSTSSSYGGGGYGGSPRPPRRSSSTPAFLAPLILRINRMPSSYLLNAVIALNALVFLAWMYADSSLRRYSDPRALLFMMKNFACGETNLAEGRWWTLVTSCFSHQMTNHFLLNMVSLFFMAEPVMLVAGNATFLALYLSAGLASATFSLLWHRFADPWFNRGGRGTKGTSLGASGSIYAIMSTFACIQPRATFLLFFVVPVPAWLCVSGIFAYDLYQAAITPGGQVDGAGHVGGILSGLLFWRFGLRGFRM</sequence>
<dbReference type="AlphaFoldDB" id="A0A5C3FEG0"/>
<accession>A0A5C3FEG0</accession>
<organism evidence="10 11">
    <name type="scientific">Pseudozyma flocculosa</name>
    <dbReference type="NCBI Taxonomy" id="84751"/>
    <lineage>
        <taxon>Eukaryota</taxon>
        <taxon>Fungi</taxon>
        <taxon>Dikarya</taxon>
        <taxon>Basidiomycota</taxon>
        <taxon>Ustilaginomycotina</taxon>
        <taxon>Ustilaginomycetes</taxon>
        <taxon>Ustilaginales</taxon>
        <taxon>Ustilaginaceae</taxon>
        <taxon>Pseudozyma</taxon>
    </lineage>
</organism>
<evidence type="ECO:0000256" key="4">
    <source>
        <dbReference type="ARBA" id="ARBA00022801"/>
    </source>
</evidence>